<dbReference type="Proteomes" id="UP000487117">
    <property type="component" value="Unassembled WGS sequence"/>
</dbReference>
<feature type="transmembrane region" description="Helical" evidence="3">
    <location>
        <begin position="1277"/>
        <end position="1300"/>
    </location>
</feature>
<keyword evidence="2" id="KW-0106">Calcium</keyword>
<dbReference type="GO" id="GO:0043683">
    <property type="term" value="P:type IV pilus assembly"/>
    <property type="evidence" value="ECO:0007669"/>
    <property type="project" value="InterPro"/>
</dbReference>
<evidence type="ECO:0000313" key="6">
    <source>
        <dbReference type="Proteomes" id="UP000487117"/>
    </source>
</evidence>
<dbReference type="SUPFAM" id="SSF54523">
    <property type="entry name" value="Pili subunits"/>
    <property type="match status" value="1"/>
</dbReference>
<dbReference type="Pfam" id="PF16732">
    <property type="entry name" value="ComP_DUS"/>
    <property type="match status" value="1"/>
</dbReference>
<dbReference type="EMBL" id="WNDS01000002">
    <property type="protein sequence ID" value="KAF1016364.1"/>
    <property type="molecule type" value="Genomic_DNA"/>
</dbReference>
<accession>A0A7V8JMP0</accession>
<gene>
    <name evidence="5" type="primary">pilY1_1</name>
    <name evidence="5" type="ORF">GAK31_01862</name>
</gene>
<dbReference type="InterPro" id="IPR012902">
    <property type="entry name" value="N_methyl_site"/>
</dbReference>
<name>A0A7V8JMP0_STEMA</name>
<dbReference type="InterPro" id="IPR008707">
    <property type="entry name" value="B-propeller_PilY1"/>
</dbReference>
<proteinExistence type="predicted"/>
<reference evidence="6" key="1">
    <citation type="journal article" date="2020" name="MBio">
        <title>Horizontal gene transfer to a defensive symbiont with a reduced genome amongst a multipartite beetle microbiome.</title>
        <authorList>
            <person name="Waterworth S.C."/>
            <person name="Florez L.V."/>
            <person name="Rees E.R."/>
            <person name="Hertweck C."/>
            <person name="Kaltenpoth M."/>
            <person name="Kwan J.C."/>
        </authorList>
    </citation>
    <scope>NUCLEOTIDE SEQUENCE [LARGE SCALE GENOMIC DNA]</scope>
</reference>
<keyword evidence="3" id="KW-0472">Membrane</keyword>
<dbReference type="Pfam" id="PF05567">
    <property type="entry name" value="T4P_PilY1"/>
    <property type="match status" value="1"/>
</dbReference>
<dbReference type="PANTHER" id="PTHR30093">
    <property type="entry name" value="GENERAL SECRETION PATHWAY PROTEIN G"/>
    <property type="match status" value="1"/>
</dbReference>
<dbReference type="Gene3D" id="3.30.700.10">
    <property type="entry name" value="Glycoprotein, Type 4 Pilin"/>
    <property type="match status" value="1"/>
</dbReference>
<evidence type="ECO:0000259" key="4">
    <source>
        <dbReference type="Pfam" id="PF05567"/>
    </source>
</evidence>
<protein>
    <submittedName>
        <fullName evidence="5">Type IV pilus biogenesis factor PilY1</fullName>
    </submittedName>
</protein>
<dbReference type="PANTHER" id="PTHR30093:SF47">
    <property type="entry name" value="TYPE IV PILUS NON-CORE MINOR PILIN PILE"/>
    <property type="match status" value="1"/>
</dbReference>
<dbReference type="InterPro" id="IPR045584">
    <property type="entry name" value="Pilin-like"/>
</dbReference>
<evidence type="ECO:0000256" key="2">
    <source>
        <dbReference type="ARBA" id="ARBA00022837"/>
    </source>
</evidence>
<sequence length="1400" mass="149478">MITRNRTLLAGTALLLAGAGYLVHTLSASQAQGVLAQEPLNVQTRATPAFIMAVDDSNSMTFERMFPGGDGRMRWNSNNGSFFNNDGSFFSVGDNCNTSNDCFLYLYPHSRYNTDYSPGRAIPPLDIYGFARSHVYNASYFNPTVTYQPWTNADGTLWANAVPSQTRADPRQDRTAYSTLYDLTNDRAETSEPFQFANGMYIPNLLNTGNEYYVDGRNGGWRTAAVNNTGNTTYAIRYFPATFYLPAAAAAPAGYLTTDTNRPVVNGACGPNCNMRRYQIKRANYSSDAAYNTAIQNFANWFQYHRNRILAIVGSSTNALSRVDTMRVGYFTINNLKNVTMYDMVTNRADLYKQIYGLAPAGGTPNRQAVEFLSNQFRRTDDGAPVLLACQRNGGMLFTDGYTNSNNKPGAAFGNADSVGNTHLPTLPFADSYSNTIADIAAASYAGIRTPLRTGTGFPAGQVPVDEKCKKLDKASPDWKRLDCQTDLHMNFYGVTLGAQGRIYGVNAAATADPYTTAPNWNANPDPTTVDDGTVVDELWHAAINSRGEFINAQTPADVTEAMRRVLSSITGGASPSGTVGLTGARIGAGSLAVMPSYEITNSATDWSSKLVAASVKVNANQVAEFTQAWEASSLLTCSGRRIVANKAGTAVDFSSGTISLQDLCSKPTGKYAEMLVCSADKLSTIKADITSAIRYLSADTSTEVGRGGKYRDRSTTLGDIVNSAPVVSSPLDDYGYRQLGDPYAASYTKYLDTKAKERRYMVYVGANDGMLHAFDGGMGADGKLDSNGGRESFAYIPATALGHMANLLFPYKSNTNDQTFRHRYYVNGPVTVSDTLNGTAWETSLVGTAGAGGSSVFALDVSTPGSFGTGQLKWEISDINTSLSQTVRDNIGFVLGKPVIVPVKEGDGVAWKAIFGNGYNSASGNAVLFVVDMASGAVRMINAAEGTTGTGISGSNGLGNVVVVDRWRGAGQDVRGCDGLADTVYAADQRGAIWKFDLTSATDTTLTTPVFTTQTNQEADRRVFRQPITGGLTAATGQGGGVMLYFGTGSFSFMNDKQDGTQQALYAVNDLSGKAAGSTLTPANLVPYSAAAPAAGATERAITLGTAPANARGWMIRLPTTNGERFVGNPMLVSGILFMPTYVPNLLTEGCSTSGSNWVFGLSSVTGAPALDQVRYGSAKGTSPAKGTAGVALNTQGTAPVRDLFAVGTAAPGQWRSRQRPAGWQCLLDERGRGRCYPDVPAVPLWTPVLAPAAMILLNGRAVMPKLASRRRVAGFNLIELMLVLGLIGVLAAIALPSYQSHVRKTRRAVVQADMAEYAQRAERYHSSNNSYTGFTLPYSVSPREGGASAYALSLEKVSSSAFTLVAQPQNTQVKDACGKLTLDQANRKTAEDTVSSCW</sequence>
<comment type="caution">
    <text evidence="5">The sequence shown here is derived from an EMBL/GenBank/DDBJ whole genome shotgun (WGS) entry which is preliminary data.</text>
</comment>
<feature type="transmembrane region" description="Helical" evidence="3">
    <location>
        <begin position="1246"/>
        <end position="1265"/>
    </location>
</feature>
<dbReference type="InterPro" id="IPR031982">
    <property type="entry name" value="PilE-like"/>
</dbReference>
<keyword evidence="3" id="KW-0812">Transmembrane</keyword>
<evidence type="ECO:0000313" key="5">
    <source>
        <dbReference type="EMBL" id="KAF1016364.1"/>
    </source>
</evidence>
<evidence type="ECO:0000256" key="1">
    <source>
        <dbReference type="ARBA" id="ARBA00022723"/>
    </source>
</evidence>
<keyword evidence="3" id="KW-1133">Transmembrane helix</keyword>
<dbReference type="GO" id="GO:0046872">
    <property type="term" value="F:metal ion binding"/>
    <property type="evidence" value="ECO:0007669"/>
    <property type="project" value="UniProtKB-KW"/>
</dbReference>
<feature type="domain" description="PilY1 beta-propeller" evidence="4">
    <location>
        <begin position="718"/>
        <end position="1071"/>
    </location>
</feature>
<dbReference type="NCBIfam" id="TIGR02532">
    <property type="entry name" value="IV_pilin_GFxxxE"/>
    <property type="match status" value="1"/>
</dbReference>
<evidence type="ECO:0000256" key="3">
    <source>
        <dbReference type="SAM" id="Phobius"/>
    </source>
</evidence>
<organism evidence="5 6">
    <name type="scientific">Stenotrophomonas maltophilia</name>
    <name type="common">Pseudomonas maltophilia</name>
    <name type="synonym">Xanthomonas maltophilia</name>
    <dbReference type="NCBI Taxonomy" id="40324"/>
    <lineage>
        <taxon>Bacteria</taxon>
        <taxon>Pseudomonadati</taxon>
        <taxon>Pseudomonadota</taxon>
        <taxon>Gammaproteobacteria</taxon>
        <taxon>Lysobacterales</taxon>
        <taxon>Lysobacteraceae</taxon>
        <taxon>Stenotrophomonas</taxon>
        <taxon>Stenotrophomonas maltophilia group</taxon>
    </lineage>
</organism>
<keyword evidence="1" id="KW-0479">Metal-binding</keyword>